<sequence>MQANNKFHFYVHRNGKSKDYKPKGGKRGGCDFVLSDKQDVYYTFLIRSIVVDNELIVGPNNSLKAILSKTGLTYSELENAKVELVSTPTQYDILTSSRIGLSLPDKESDVIFHSAELRFIVCDEYFKQTDKNSKCGYKLRTDSIDNFLKRQISAKKMTKEEAIKYSQKMYGAVSRWLKDL</sequence>
<keyword evidence="2" id="KW-1185">Reference proteome</keyword>
<evidence type="ECO:0000313" key="1">
    <source>
        <dbReference type="EMBL" id="MCF2564846.1"/>
    </source>
</evidence>
<reference evidence="1 2" key="1">
    <citation type="submission" date="2020-12" db="EMBL/GenBank/DDBJ databases">
        <title>Whole genome sequences of gut porcine anaerobes.</title>
        <authorList>
            <person name="Kubasova T."/>
            <person name="Jahodarova E."/>
            <person name="Rychlik I."/>
        </authorList>
    </citation>
    <scope>NUCLEOTIDE SEQUENCE [LARGE SCALE GENOMIC DNA]</scope>
    <source>
        <strain evidence="1 2">An925</strain>
    </source>
</reference>
<proteinExistence type="predicted"/>
<name>A0ABS9CLR4_9BACT</name>
<accession>A0ABS9CLR4</accession>
<gene>
    <name evidence="1" type="ORF">I6E12_12145</name>
</gene>
<protein>
    <submittedName>
        <fullName evidence="1">Uncharacterized protein</fullName>
    </submittedName>
</protein>
<dbReference type="EMBL" id="JADYTN010000046">
    <property type="protein sequence ID" value="MCF2564846.1"/>
    <property type="molecule type" value="Genomic_DNA"/>
</dbReference>
<dbReference type="Proteomes" id="UP001200470">
    <property type="component" value="Unassembled WGS sequence"/>
</dbReference>
<comment type="caution">
    <text evidence="1">The sequence shown here is derived from an EMBL/GenBank/DDBJ whole genome shotgun (WGS) entry which is preliminary data.</text>
</comment>
<organism evidence="1 2">
    <name type="scientific">Xylanibacter brevis</name>
    <dbReference type="NCBI Taxonomy" id="83231"/>
    <lineage>
        <taxon>Bacteria</taxon>
        <taxon>Pseudomonadati</taxon>
        <taxon>Bacteroidota</taxon>
        <taxon>Bacteroidia</taxon>
        <taxon>Bacteroidales</taxon>
        <taxon>Prevotellaceae</taxon>
        <taxon>Xylanibacter</taxon>
    </lineage>
</organism>
<evidence type="ECO:0000313" key="2">
    <source>
        <dbReference type="Proteomes" id="UP001200470"/>
    </source>
</evidence>